<dbReference type="AlphaFoldDB" id="D8MBZ5"/>
<keyword evidence="1" id="KW-0472">Membrane</keyword>
<geneLocation type="plasmid" evidence="4">
    <name>pPAA3</name>
</geneLocation>
<evidence type="ECO:0000313" key="4">
    <source>
        <dbReference type="EMBL" id="CBL47397.1"/>
    </source>
</evidence>
<keyword evidence="1" id="KW-1133">Transmembrane helix</keyword>
<evidence type="ECO:0000256" key="1">
    <source>
        <dbReference type="SAM" id="Phobius"/>
    </source>
</evidence>
<dbReference type="InterPro" id="IPR051162">
    <property type="entry name" value="T4SS_component"/>
</dbReference>
<dbReference type="InterPro" id="IPR019476">
    <property type="entry name" value="T4SS_TraD_DNA-bd"/>
</dbReference>
<dbReference type="EMBL" id="FN691998">
    <property type="protein sequence ID" value="CBL47397.1"/>
    <property type="molecule type" value="Genomic_DNA"/>
</dbReference>
<dbReference type="Gene3D" id="3.40.50.300">
    <property type="entry name" value="P-loop containing nucleotide triphosphate hydrolases"/>
    <property type="match status" value="2"/>
</dbReference>
<dbReference type="PIRSF" id="PIRSF003273">
    <property type="entry name" value="Mobilization_MobA"/>
    <property type="match status" value="1"/>
</dbReference>
<accession>D8MBZ5</accession>
<dbReference type="Pfam" id="PF01935">
    <property type="entry name" value="DUF87"/>
    <property type="match status" value="1"/>
</dbReference>
<organism evidence="4">
    <name type="scientific">Photorhabdus asymbiotica</name>
    <dbReference type="NCBI Taxonomy" id="291112"/>
    <lineage>
        <taxon>Bacteria</taxon>
        <taxon>Pseudomonadati</taxon>
        <taxon>Pseudomonadota</taxon>
        <taxon>Gammaproteobacteria</taxon>
        <taxon>Enterobacterales</taxon>
        <taxon>Morganellaceae</taxon>
        <taxon>Photorhabdus</taxon>
    </lineage>
</organism>
<dbReference type="InterPro" id="IPR016387">
    <property type="entry name" value="Mobilization_MobA"/>
</dbReference>
<dbReference type="PANTHER" id="PTHR30121">
    <property type="entry name" value="UNCHARACTERIZED PROTEIN YJGR-RELATED"/>
    <property type="match status" value="1"/>
</dbReference>
<feature type="transmembrane region" description="Helical" evidence="1">
    <location>
        <begin position="46"/>
        <end position="73"/>
    </location>
</feature>
<dbReference type="SUPFAM" id="SSF52540">
    <property type="entry name" value="P-loop containing nucleoside triphosphate hydrolases"/>
    <property type="match status" value="1"/>
</dbReference>
<dbReference type="InterPro" id="IPR027417">
    <property type="entry name" value="P-loop_NTPase"/>
</dbReference>
<evidence type="ECO:0000259" key="3">
    <source>
        <dbReference type="Pfam" id="PF10412"/>
    </source>
</evidence>
<dbReference type="InterPro" id="IPR002789">
    <property type="entry name" value="HerA_central"/>
</dbReference>
<keyword evidence="4" id="KW-0614">Plasmid</keyword>
<dbReference type="Pfam" id="PF10412">
    <property type="entry name" value="TrwB_AAD_bind"/>
    <property type="match status" value="1"/>
</dbReference>
<evidence type="ECO:0000259" key="2">
    <source>
        <dbReference type="Pfam" id="PF01935"/>
    </source>
</evidence>
<name>D8MBZ5_9GAMM</name>
<feature type="transmembrane region" description="Helical" evidence="1">
    <location>
        <begin position="85"/>
        <end position="106"/>
    </location>
</feature>
<reference evidence="4" key="1">
    <citation type="journal article" date="2010" name="FEMS Microbiol. Lett.">
        <title>New plasmids and putative virulence factors from the draft genome of an Australian clinical isolate of Photorhabdus asymbiotica.</title>
        <authorList>
            <person name="Wilkinson P.A."/>
            <person name="Paszkiewicz K."/>
            <person name="Moorhouse A."/>
            <person name="Szubert J.M."/>
            <person name="Beatson S."/>
            <person name="Gerrard J."/>
            <person name="Waterfield N.R."/>
            <person name="ffrench-Constant R.H."/>
        </authorList>
    </citation>
    <scope>NUCLEOTIDE SEQUENCE</scope>
    <source>
        <strain evidence="4">Kingscliff</strain>
        <plasmid evidence="4">pPAA3</plasmid>
    </source>
</reference>
<gene>
    <name evidence="4" type="ORF">pPAA3_0006</name>
</gene>
<keyword evidence="1" id="KW-0812">Transmembrane</keyword>
<sequence length="612" mass="69132">MEASYVRGVPLLYTTSMPCCHISKLTREKISMGNHLMQRLNGFADAFSFFLLWLQNSPVILSLLAGLTLPFIFHLPREERKNAPFWLKSVACISIFFFVFGTLSPLTIQGLSYFFDALNNHSLVSIPLWILTVLFTAAGLIFHLIARRLLAGEIDSLKHRLIKKSKLERNTRTDVRDVKEMLPDSVSYDPLEYIDLKKGVFIGLDKDDQPQYITIKEFQSQHAAIIGTTGSGKGVSATVLLYQAIMLDEAVFVEDPKNDEWAPHVLREACRMANKKFVLIDLNNLSFQMDLLAGISREQLEELFNAGFSLTKKGQGADFYRIADRRAARNTAATHQPGMTLRDLFNTDFVKSLQENVPAFYGELEEIALVNSINSNEGFSLKQIFDEGGCCYIIGSTRNQKIISAQRMILTRLIQIAETRDRINSKPRTVAIFLDELKYHLSRPALEGLGTARDKGVHIFMAFQAIDDLRDCPADLNPESVIGAVVENAKFKLVYQLQNPETAEWVARMTGSILVDDEMRKVKTDIALTEKMETDRMIRQAERYYIDCNMLLNLPPFVGFVFTPTDLAKATKLSHIVVKKSHINTLSFKCNGYDTSEPTDEIAEENKPTVNL</sequence>
<feature type="transmembrane region" description="Helical" evidence="1">
    <location>
        <begin position="126"/>
        <end position="146"/>
    </location>
</feature>
<feature type="domain" description="Type IV secretion system coupling protein TraD DNA-binding" evidence="3">
    <location>
        <begin position="368"/>
        <end position="567"/>
    </location>
</feature>
<proteinExistence type="predicted"/>
<feature type="domain" description="Helicase HerA central" evidence="2">
    <location>
        <begin position="203"/>
        <end position="348"/>
    </location>
</feature>
<protein>
    <submittedName>
        <fullName evidence="4">Putative mobilization mobB protein</fullName>
    </submittedName>
</protein>
<dbReference type="PANTHER" id="PTHR30121:SF6">
    <property type="entry name" value="SLR6007 PROTEIN"/>
    <property type="match status" value="1"/>
</dbReference>